<keyword evidence="3" id="KW-1185">Reference proteome</keyword>
<dbReference type="Proteomes" id="UP000266841">
    <property type="component" value="Unassembled WGS sequence"/>
</dbReference>
<evidence type="ECO:0000313" key="2">
    <source>
        <dbReference type="EMBL" id="EJK71685.1"/>
    </source>
</evidence>
<proteinExistence type="predicted"/>
<evidence type="ECO:0000256" key="1">
    <source>
        <dbReference type="SAM" id="SignalP"/>
    </source>
</evidence>
<evidence type="ECO:0000313" key="3">
    <source>
        <dbReference type="Proteomes" id="UP000266841"/>
    </source>
</evidence>
<comment type="caution">
    <text evidence="2">The sequence shown here is derived from an EMBL/GenBank/DDBJ whole genome shotgun (WGS) entry which is preliminary data.</text>
</comment>
<feature type="signal peptide" evidence="1">
    <location>
        <begin position="1"/>
        <end position="19"/>
    </location>
</feature>
<keyword evidence="1" id="KW-0732">Signal</keyword>
<evidence type="ECO:0008006" key="4">
    <source>
        <dbReference type="Google" id="ProtNLM"/>
    </source>
</evidence>
<feature type="chain" id="PRO_5003840545" description="SRCR domain-containing protein" evidence="1">
    <location>
        <begin position="20"/>
        <end position="305"/>
    </location>
</feature>
<dbReference type="AlphaFoldDB" id="K0T1S8"/>
<dbReference type="EMBL" id="AGNL01006917">
    <property type="protein sequence ID" value="EJK71685.1"/>
    <property type="molecule type" value="Genomic_DNA"/>
</dbReference>
<reference evidence="2 3" key="1">
    <citation type="journal article" date="2012" name="Genome Biol.">
        <title>Genome and low-iron response of an oceanic diatom adapted to chronic iron limitation.</title>
        <authorList>
            <person name="Lommer M."/>
            <person name="Specht M."/>
            <person name="Roy A.S."/>
            <person name="Kraemer L."/>
            <person name="Andreson R."/>
            <person name="Gutowska M.A."/>
            <person name="Wolf J."/>
            <person name="Bergner S.V."/>
            <person name="Schilhabel M.B."/>
            <person name="Klostermeier U.C."/>
            <person name="Beiko R.G."/>
            <person name="Rosenstiel P."/>
            <person name="Hippler M."/>
            <person name="Laroche J."/>
        </authorList>
    </citation>
    <scope>NUCLEOTIDE SEQUENCE [LARGE SCALE GENOMIC DNA]</scope>
    <source>
        <strain evidence="2 3">CCMP1005</strain>
    </source>
</reference>
<protein>
    <recommendedName>
        <fullName evidence="4">SRCR domain-containing protein</fullName>
    </recommendedName>
</protein>
<accession>K0T1S8</accession>
<organism evidence="2 3">
    <name type="scientific">Thalassiosira oceanica</name>
    <name type="common">Marine diatom</name>
    <dbReference type="NCBI Taxonomy" id="159749"/>
    <lineage>
        <taxon>Eukaryota</taxon>
        <taxon>Sar</taxon>
        <taxon>Stramenopiles</taxon>
        <taxon>Ochrophyta</taxon>
        <taxon>Bacillariophyta</taxon>
        <taxon>Coscinodiscophyceae</taxon>
        <taxon>Thalassiosirophycidae</taxon>
        <taxon>Thalassiosirales</taxon>
        <taxon>Thalassiosiraceae</taxon>
        <taxon>Thalassiosira</taxon>
    </lineage>
</organism>
<sequence length="305" mass="34033">MKLIIPSVFAAALVSSASANCETVAAIASLNILNRHGCNGYHARSPSSRSSTCRPASRAIDLCKDFVDRDFRSYCVNLPSHKKWDLMDECDWEVLQNEESGAEEEVVFSEDSGDNEDEDALPVLPVSTSYLRGRCGVITSPRAAATMATNIVNDMWQNEGRRCGYVNSGVFERDAKRALLNQFPDNCHTEIDIGVNKAARDAGVIRINQIRGECSRPAPRPTPRCSSWDYNRGVRMTARLRVTCRSLNMDHLNIQRELAESRANDCVWKGAIDKFDEIKRSCRNEESFKGYGNKSGKNGKDLEIE</sequence>
<gene>
    <name evidence="2" type="ORF">THAOC_06849</name>
</gene>
<name>K0T1S8_THAOC</name>